<evidence type="ECO:0000313" key="6">
    <source>
        <dbReference type="EMBL" id="MBO2445035.1"/>
    </source>
</evidence>
<evidence type="ECO:0000256" key="1">
    <source>
        <dbReference type="ARBA" id="ARBA00022603"/>
    </source>
</evidence>
<dbReference type="InterPro" id="IPR041698">
    <property type="entry name" value="Methyltransf_25"/>
</dbReference>
<dbReference type="EMBL" id="JAGEOK010000059">
    <property type="protein sequence ID" value="MBO2445035.1"/>
    <property type="molecule type" value="Genomic_DNA"/>
</dbReference>
<evidence type="ECO:0000256" key="2">
    <source>
        <dbReference type="ARBA" id="ARBA00022679"/>
    </source>
</evidence>
<dbReference type="Proteomes" id="UP000666915">
    <property type="component" value="Unassembled WGS sequence"/>
</dbReference>
<proteinExistence type="predicted"/>
<dbReference type="SUPFAM" id="SSF53335">
    <property type="entry name" value="S-adenosyl-L-methionine-dependent methyltransferases"/>
    <property type="match status" value="1"/>
</dbReference>
<organism evidence="6 7">
    <name type="scientific">Actinomadura nitritigenes</name>
    <dbReference type="NCBI Taxonomy" id="134602"/>
    <lineage>
        <taxon>Bacteria</taxon>
        <taxon>Bacillati</taxon>
        <taxon>Actinomycetota</taxon>
        <taxon>Actinomycetes</taxon>
        <taxon>Streptosporangiales</taxon>
        <taxon>Thermomonosporaceae</taxon>
        <taxon>Actinomadura</taxon>
    </lineage>
</organism>
<dbReference type="PANTHER" id="PTHR43464">
    <property type="entry name" value="METHYLTRANSFERASE"/>
    <property type="match status" value="1"/>
</dbReference>
<keyword evidence="1 6" id="KW-0489">Methyltransferase</keyword>
<accession>A0ABS3RFM1</accession>
<keyword evidence="7" id="KW-1185">Reference proteome</keyword>
<dbReference type="Pfam" id="PF13649">
    <property type="entry name" value="Methyltransf_25"/>
    <property type="match status" value="1"/>
</dbReference>
<dbReference type="GO" id="GO:0032259">
    <property type="term" value="P:methylation"/>
    <property type="evidence" value="ECO:0007669"/>
    <property type="project" value="UniProtKB-KW"/>
</dbReference>
<evidence type="ECO:0000256" key="4">
    <source>
        <dbReference type="SAM" id="MobiDB-lite"/>
    </source>
</evidence>
<sequence length="200" mass="21399">MPDRHRTPHRPDDPYTGRPPWDIGAPQPAFAALAEKGELRGRVLDIGCGTGEHTLLAAAHGLDATGIDLAAGALRAAERKARERGLTARFLRLDALRAADLGEVFDTALDSLVLHAFDPANRVAYLDGLRAVLRPGGRLFVLCYSDLHTAEPDVPHKVSRKDLLAAFSNGWAVESLQATVSSSNVHADGVAAWLAACTRI</sequence>
<dbReference type="RefSeq" id="WP_208274015.1">
    <property type="nucleotide sequence ID" value="NZ_BAAAGM010000017.1"/>
</dbReference>
<keyword evidence="3" id="KW-0949">S-adenosyl-L-methionine</keyword>
<feature type="region of interest" description="Disordered" evidence="4">
    <location>
        <begin position="1"/>
        <end position="21"/>
    </location>
</feature>
<feature type="domain" description="Methyltransferase" evidence="5">
    <location>
        <begin position="43"/>
        <end position="137"/>
    </location>
</feature>
<keyword evidence="2" id="KW-0808">Transferase</keyword>
<dbReference type="GO" id="GO:0008168">
    <property type="term" value="F:methyltransferase activity"/>
    <property type="evidence" value="ECO:0007669"/>
    <property type="project" value="UniProtKB-KW"/>
</dbReference>
<dbReference type="CDD" id="cd02440">
    <property type="entry name" value="AdoMet_MTases"/>
    <property type="match status" value="1"/>
</dbReference>
<comment type="caution">
    <text evidence="6">The sequence shown here is derived from an EMBL/GenBank/DDBJ whole genome shotgun (WGS) entry which is preliminary data.</text>
</comment>
<protein>
    <submittedName>
        <fullName evidence="6">Class I SAM-dependent methyltransferase</fullName>
    </submittedName>
</protein>
<evidence type="ECO:0000313" key="7">
    <source>
        <dbReference type="Proteomes" id="UP000666915"/>
    </source>
</evidence>
<name>A0ABS3RFM1_9ACTN</name>
<reference evidence="6 7" key="1">
    <citation type="submission" date="2021-03" db="EMBL/GenBank/DDBJ databases">
        <authorList>
            <person name="Kanchanasin P."/>
            <person name="Saeng-In P."/>
            <person name="Phongsopitanun W."/>
            <person name="Yuki M."/>
            <person name="Kudo T."/>
            <person name="Ohkuma M."/>
            <person name="Tanasupawat S."/>
        </authorList>
    </citation>
    <scope>NUCLEOTIDE SEQUENCE [LARGE SCALE GENOMIC DNA]</scope>
    <source>
        <strain evidence="6 7">L46</strain>
    </source>
</reference>
<dbReference type="InterPro" id="IPR029063">
    <property type="entry name" value="SAM-dependent_MTases_sf"/>
</dbReference>
<dbReference type="PANTHER" id="PTHR43464:SF19">
    <property type="entry name" value="UBIQUINONE BIOSYNTHESIS O-METHYLTRANSFERASE, MITOCHONDRIAL"/>
    <property type="match status" value="1"/>
</dbReference>
<evidence type="ECO:0000259" key="5">
    <source>
        <dbReference type="Pfam" id="PF13649"/>
    </source>
</evidence>
<dbReference type="Gene3D" id="3.40.50.150">
    <property type="entry name" value="Vaccinia Virus protein VP39"/>
    <property type="match status" value="1"/>
</dbReference>
<feature type="compositionally biased region" description="Basic and acidic residues" evidence="4">
    <location>
        <begin position="1"/>
        <end position="15"/>
    </location>
</feature>
<evidence type="ECO:0000256" key="3">
    <source>
        <dbReference type="ARBA" id="ARBA00022691"/>
    </source>
</evidence>
<gene>
    <name evidence="6" type="ORF">J4557_46785</name>
</gene>